<protein>
    <submittedName>
        <fullName evidence="2">Uncharacterized protein</fullName>
    </submittedName>
</protein>
<organism evidence="2 3">
    <name type="scientific">Pseudomonas graminis</name>
    <dbReference type="NCBI Taxonomy" id="158627"/>
    <lineage>
        <taxon>Bacteria</taxon>
        <taxon>Pseudomonadati</taxon>
        <taxon>Pseudomonadota</taxon>
        <taxon>Gammaproteobacteria</taxon>
        <taxon>Pseudomonadales</taxon>
        <taxon>Pseudomonadaceae</taxon>
        <taxon>Pseudomonas</taxon>
    </lineage>
</organism>
<gene>
    <name evidence="1" type="ORF">ENP23_03100</name>
    <name evidence="2" type="ORF">SAMN05216197_109125</name>
</gene>
<dbReference type="OrthoDB" id="6852924at2"/>
<evidence type="ECO:0000313" key="1">
    <source>
        <dbReference type="EMBL" id="HEF24743.1"/>
    </source>
</evidence>
<accession>A0A1I0D4J8</accession>
<reference evidence="2 3" key="1">
    <citation type="submission" date="2016-10" db="EMBL/GenBank/DDBJ databases">
        <authorList>
            <person name="de Groot N.N."/>
        </authorList>
    </citation>
    <scope>NUCLEOTIDE SEQUENCE [LARGE SCALE GENOMIC DNA]</scope>
    <source>
        <strain evidence="2 3">DSM 11363</strain>
    </source>
</reference>
<dbReference type="EMBL" id="DSIN01000010">
    <property type="protein sequence ID" value="HEF24743.1"/>
    <property type="molecule type" value="Genomic_DNA"/>
</dbReference>
<dbReference type="AlphaFoldDB" id="A0A1I0D4J8"/>
<evidence type="ECO:0000313" key="2">
    <source>
        <dbReference type="EMBL" id="SET27061.1"/>
    </source>
</evidence>
<name>A0A1I0D4J8_9PSED</name>
<dbReference type="Proteomes" id="UP000182332">
    <property type="component" value="Unassembled WGS sequence"/>
</dbReference>
<reference evidence="1" key="2">
    <citation type="journal article" date="2020" name="mSystems">
        <title>Genome- and Community-Level Interaction Insights into Carbon Utilization and Element Cycling Functions of Hydrothermarchaeota in Hydrothermal Sediment.</title>
        <authorList>
            <person name="Zhou Z."/>
            <person name="Liu Y."/>
            <person name="Xu W."/>
            <person name="Pan J."/>
            <person name="Luo Z.H."/>
            <person name="Li M."/>
        </authorList>
    </citation>
    <scope>NUCLEOTIDE SEQUENCE [LARGE SCALE GENOMIC DNA]</scope>
    <source>
        <strain evidence="1">SpSt-200</strain>
    </source>
</reference>
<evidence type="ECO:0000313" key="3">
    <source>
        <dbReference type="Proteomes" id="UP000182332"/>
    </source>
</evidence>
<sequence>MDKEPANVLELALHHDEFDRFLAGEPFYFLETKDDNADPQNVVVAFDRLFMPQFNARNASFSASFVQALLKLLNHYPDQNRAIYMAQSWIWCYCYCLANKEAQPDGPYAALPKIDLSAVSDILKRRLVERRAELTADQRWAGAAWNSEAGLWDPLVRTAHHVRDKLNGPDSVPDGA</sequence>
<dbReference type="RefSeq" id="WP_074887863.1">
    <property type="nucleotide sequence ID" value="NZ_FOHW01000009.1"/>
</dbReference>
<dbReference type="EMBL" id="FOHW01000009">
    <property type="protein sequence ID" value="SET27061.1"/>
    <property type="molecule type" value="Genomic_DNA"/>
</dbReference>
<proteinExistence type="predicted"/>